<evidence type="ECO:0000313" key="3">
    <source>
        <dbReference type="Proteomes" id="UP000050360"/>
    </source>
</evidence>
<gene>
    <name evidence="2" type="ORF">MPEBLZ_02640</name>
</gene>
<feature type="transmembrane region" description="Helical" evidence="1">
    <location>
        <begin position="88"/>
        <end position="117"/>
    </location>
</feature>
<name>A0A0P8A835_9EURY</name>
<sequence>MNFSILLRDLIYLLAVHLAHYIMKFWTATVGLISLSIFYIFNFKNEINLSIDHGFSSNYSNVDTNVSGSFSNSKEIENRIVLAITDHWFIGGILLGVFIFIILMSIISLINSIFLIYKYSKSEKDKELLFNLIGRLRKGEEIKFMDSNDSIKISLLHLYNLKISE</sequence>
<keyword evidence="1" id="KW-0472">Membrane</keyword>
<reference evidence="2 3" key="1">
    <citation type="submission" date="2015-09" db="EMBL/GenBank/DDBJ databases">
        <title>A metagenomics-based metabolic model of nitrate-dependent anaerobic oxidation of methane by Methanoperedens-like archaea.</title>
        <authorList>
            <person name="Arshad A."/>
            <person name="Speth D.R."/>
            <person name="De Graaf R.M."/>
            <person name="Op Den Camp H.J."/>
            <person name="Jetten M.S."/>
            <person name="Welte C.U."/>
        </authorList>
    </citation>
    <scope>NUCLEOTIDE SEQUENCE [LARGE SCALE GENOMIC DNA]</scope>
</reference>
<accession>A0A0P8A835</accession>
<dbReference type="Proteomes" id="UP000050360">
    <property type="component" value="Unassembled WGS sequence"/>
</dbReference>
<keyword evidence="1" id="KW-1133">Transmembrane helix</keyword>
<feature type="transmembrane region" description="Helical" evidence="1">
    <location>
        <begin position="21"/>
        <end position="41"/>
    </location>
</feature>
<proteinExistence type="predicted"/>
<dbReference type="EMBL" id="LKCM01000203">
    <property type="protein sequence ID" value="KPQ42799.1"/>
    <property type="molecule type" value="Genomic_DNA"/>
</dbReference>
<keyword evidence="1" id="KW-0812">Transmembrane</keyword>
<organism evidence="2 3">
    <name type="scientific">Candidatus Methanoperedens nitratireducens</name>
    <dbReference type="NCBI Taxonomy" id="1392998"/>
    <lineage>
        <taxon>Archaea</taxon>
        <taxon>Methanobacteriati</taxon>
        <taxon>Methanobacteriota</taxon>
        <taxon>Stenosarchaea group</taxon>
        <taxon>Methanomicrobia</taxon>
        <taxon>Methanosarcinales</taxon>
        <taxon>ANME-2 cluster</taxon>
        <taxon>Candidatus Methanoperedentaceae</taxon>
        <taxon>Candidatus Methanoperedens</taxon>
    </lineage>
</organism>
<protein>
    <submittedName>
        <fullName evidence="2">Uncharacterized protein</fullName>
    </submittedName>
</protein>
<dbReference type="AlphaFoldDB" id="A0A0P8A835"/>
<evidence type="ECO:0000313" key="2">
    <source>
        <dbReference type="EMBL" id="KPQ42799.1"/>
    </source>
</evidence>
<evidence type="ECO:0000256" key="1">
    <source>
        <dbReference type="SAM" id="Phobius"/>
    </source>
</evidence>
<comment type="caution">
    <text evidence="2">The sequence shown here is derived from an EMBL/GenBank/DDBJ whole genome shotgun (WGS) entry which is preliminary data.</text>
</comment>